<dbReference type="RefSeq" id="WP_167027140.1">
    <property type="nucleotide sequence ID" value="NZ_CP050177.1"/>
</dbReference>
<dbReference type="AlphaFoldDB" id="A0A6G9GWP2"/>
<dbReference type="EC" id="6.1.1.19" evidence="1"/>
<dbReference type="SUPFAM" id="SSF47323">
    <property type="entry name" value="Anticodon-binding domain of a subclass of class I aminoacyl-tRNA synthetases"/>
    <property type="match status" value="1"/>
</dbReference>
<evidence type="ECO:0000256" key="6">
    <source>
        <dbReference type="SAM" id="MobiDB-lite"/>
    </source>
</evidence>
<dbReference type="Gene3D" id="3.30.1360.70">
    <property type="entry name" value="Arginyl tRNA synthetase N-terminal domain"/>
    <property type="match status" value="1"/>
</dbReference>
<name>A0A6G9GWP2_9ACTN</name>
<evidence type="ECO:0000256" key="5">
    <source>
        <dbReference type="ARBA" id="ARBA00049339"/>
    </source>
</evidence>
<dbReference type="SUPFAM" id="SSF55190">
    <property type="entry name" value="Arginyl-tRNA synthetase (ArgRS), N-terminal 'additional' domain"/>
    <property type="match status" value="1"/>
</dbReference>
<dbReference type="SMART" id="SM01016">
    <property type="entry name" value="Arg_tRNA_synt_N"/>
    <property type="match status" value="1"/>
</dbReference>
<evidence type="ECO:0000256" key="2">
    <source>
        <dbReference type="ARBA" id="ARBA00022598"/>
    </source>
</evidence>
<dbReference type="Pfam" id="PF05746">
    <property type="entry name" value="DALR_1"/>
    <property type="match status" value="1"/>
</dbReference>
<evidence type="ECO:0000256" key="1">
    <source>
        <dbReference type="ARBA" id="ARBA00012837"/>
    </source>
</evidence>
<dbReference type="GO" id="GO:0006420">
    <property type="term" value="P:arginyl-tRNA aminoacylation"/>
    <property type="evidence" value="ECO:0007669"/>
    <property type="project" value="InterPro"/>
</dbReference>
<protein>
    <recommendedName>
        <fullName evidence="1">arginine--tRNA ligase</fullName>
        <ecNumber evidence="1">6.1.1.19</ecNumber>
    </recommendedName>
</protein>
<organism evidence="9 10">
    <name type="scientific">Streptomyces liangshanensis</name>
    <dbReference type="NCBI Taxonomy" id="2717324"/>
    <lineage>
        <taxon>Bacteria</taxon>
        <taxon>Bacillati</taxon>
        <taxon>Actinomycetota</taxon>
        <taxon>Actinomycetes</taxon>
        <taxon>Kitasatosporales</taxon>
        <taxon>Streptomycetaceae</taxon>
        <taxon>Streptomyces</taxon>
    </lineage>
</organism>
<dbReference type="KEGG" id="slia:HA039_10500"/>
<reference evidence="9 10" key="1">
    <citation type="submission" date="2020-03" db="EMBL/GenBank/DDBJ databases">
        <title>A novel species.</title>
        <authorList>
            <person name="Gao J."/>
        </authorList>
    </citation>
    <scope>NUCLEOTIDE SEQUENCE [LARGE SCALE GENOMIC DNA]</scope>
    <source>
        <strain evidence="9 10">QMT-12</strain>
    </source>
</reference>
<sequence length="356" mass="37519">MTPADLSRTVLHAVRRAVADGALRVAVPERVVVERPRPGGSGDYATNAALRLAGGAGLAPREVAEILRARVATDEGIARVEITGPGFLNFTLAADDTDATLVRTVLRAGPRYGHGTTLTGTTVCLATPEEPRARVWTEAVTAVLRTQGATVTNPTDGARTATPPPVPETLRVVPAPAGDDLFGRLGADAARWALLRTPARERPPSGPAADGLLVQRESNPLFRVRYAHARTRAVTRAAERLGIPQDQTPVPDQGPDHDQAPDAHTTPTRTTLARLLRDHPAVLEAAARRRAPDHVARGLEDVAEAVLRFLESGRVLPVGDEKPSAAHRSRIALAEAAGAVLAGGLTLLGIDAPEFL</sequence>
<dbReference type="PANTHER" id="PTHR11956:SF5">
    <property type="entry name" value="ARGININE--TRNA LIGASE, CYTOPLASMIC"/>
    <property type="match status" value="1"/>
</dbReference>
<dbReference type="InterPro" id="IPR005148">
    <property type="entry name" value="Arg-tRNA-synth_N"/>
</dbReference>
<dbReference type="EMBL" id="CP050177">
    <property type="protein sequence ID" value="QIQ02692.1"/>
    <property type="molecule type" value="Genomic_DNA"/>
</dbReference>
<comment type="catalytic activity">
    <reaction evidence="5">
        <text>tRNA(Arg) + L-arginine + ATP = L-arginyl-tRNA(Arg) + AMP + diphosphate</text>
        <dbReference type="Rhea" id="RHEA:20301"/>
        <dbReference type="Rhea" id="RHEA-COMP:9658"/>
        <dbReference type="Rhea" id="RHEA-COMP:9673"/>
        <dbReference type="ChEBI" id="CHEBI:30616"/>
        <dbReference type="ChEBI" id="CHEBI:32682"/>
        <dbReference type="ChEBI" id="CHEBI:33019"/>
        <dbReference type="ChEBI" id="CHEBI:78442"/>
        <dbReference type="ChEBI" id="CHEBI:78513"/>
        <dbReference type="ChEBI" id="CHEBI:456215"/>
        <dbReference type="EC" id="6.1.1.19"/>
    </reaction>
</comment>
<evidence type="ECO:0000259" key="7">
    <source>
        <dbReference type="SMART" id="SM00836"/>
    </source>
</evidence>
<dbReference type="NCBIfam" id="NF045898">
    <property type="entry name" value="ArgS_rel_codon"/>
    <property type="match status" value="1"/>
</dbReference>
<dbReference type="Gene3D" id="1.10.730.10">
    <property type="entry name" value="Isoleucyl-tRNA Synthetase, Domain 1"/>
    <property type="match status" value="1"/>
</dbReference>
<dbReference type="InterPro" id="IPR001278">
    <property type="entry name" value="Arg-tRNA-ligase"/>
</dbReference>
<dbReference type="Pfam" id="PF03485">
    <property type="entry name" value="Arg_tRNA_synt_N"/>
    <property type="match status" value="1"/>
</dbReference>
<dbReference type="PANTHER" id="PTHR11956">
    <property type="entry name" value="ARGINYL-TRNA SYNTHETASE"/>
    <property type="match status" value="1"/>
</dbReference>
<dbReference type="InterPro" id="IPR009080">
    <property type="entry name" value="tRNAsynth_Ia_anticodon-bd"/>
</dbReference>
<keyword evidence="2 9" id="KW-0436">Ligase</keyword>
<evidence type="ECO:0000313" key="10">
    <source>
        <dbReference type="Proteomes" id="UP000501179"/>
    </source>
</evidence>
<dbReference type="InterPro" id="IPR008909">
    <property type="entry name" value="DALR_anticod-bd"/>
</dbReference>
<evidence type="ECO:0000259" key="8">
    <source>
        <dbReference type="SMART" id="SM01016"/>
    </source>
</evidence>
<keyword evidence="4" id="KW-0067">ATP-binding</keyword>
<dbReference type="SMART" id="SM00836">
    <property type="entry name" value="DALR_1"/>
    <property type="match status" value="1"/>
</dbReference>
<proteinExistence type="predicted"/>
<dbReference type="GO" id="GO:0005524">
    <property type="term" value="F:ATP binding"/>
    <property type="evidence" value="ECO:0007669"/>
    <property type="project" value="UniProtKB-KW"/>
</dbReference>
<dbReference type="InterPro" id="IPR036695">
    <property type="entry name" value="Arg-tRNA-synth_N_sf"/>
</dbReference>
<accession>A0A6G9GWP2</accession>
<evidence type="ECO:0000256" key="4">
    <source>
        <dbReference type="ARBA" id="ARBA00022840"/>
    </source>
</evidence>
<keyword evidence="10" id="KW-1185">Reference proteome</keyword>
<evidence type="ECO:0000313" key="9">
    <source>
        <dbReference type="EMBL" id="QIQ02692.1"/>
    </source>
</evidence>
<gene>
    <name evidence="9" type="ORF">HA039_10500</name>
</gene>
<keyword evidence="3" id="KW-0547">Nucleotide-binding</keyword>
<dbReference type="GO" id="GO:0004814">
    <property type="term" value="F:arginine-tRNA ligase activity"/>
    <property type="evidence" value="ECO:0007669"/>
    <property type="project" value="UniProtKB-EC"/>
</dbReference>
<feature type="domain" description="DALR anticodon binding" evidence="7">
    <location>
        <begin position="224"/>
        <end position="356"/>
    </location>
</feature>
<evidence type="ECO:0000256" key="3">
    <source>
        <dbReference type="ARBA" id="ARBA00022741"/>
    </source>
</evidence>
<dbReference type="GO" id="GO:0005737">
    <property type="term" value="C:cytoplasm"/>
    <property type="evidence" value="ECO:0007669"/>
    <property type="project" value="InterPro"/>
</dbReference>
<feature type="region of interest" description="Disordered" evidence="6">
    <location>
        <begin position="240"/>
        <end position="266"/>
    </location>
</feature>
<dbReference type="Proteomes" id="UP000501179">
    <property type="component" value="Chromosome"/>
</dbReference>
<feature type="domain" description="Arginyl tRNA synthetase N-terminal" evidence="8">
    <location>
        <begin position="4"/>
        <end position="92"/>
    </location>
</feature>